<accession>A0A7J7FVA6</accession>
<evidence type="ECO:0000256" key="1">
    <source>
        <dbReference type="ARBA" id="ARBA00010820"/>
    </source>
</evidence>
<dbReference type="InterPro" id="IPR053932">
    <property type="entry name" value="GeBP-like_DBD"/>
</dbReference>
<dbReference type="Pfam" id="PF04504">
    <property type="entry name" value="GeBP-like_DBD"/>
    <property type="match status" value="1"/>
</dbReference>
<keyword evidence="5" id="KW-1185">Reference proteome</keyword>
<reference evidence="4 5" key="2">
    <citation type="submission" date="2020-07" db="EMBL/GenBank/DDBJ databases">
        <title>Genome assembly of wild tea tree DASZ reveals pedigree and selection history of tea varieties.</title>
        <authorList>
            <person name="Zhang W."/>
        </authorList>
    </citation>
    <scope>NUCLEOTIDE SEQUENCE [LARGE SCALE GENOMIC DNA]</scope>
    <source>
        <strain evidence="5">cv. G240</strain>
        <tissue evidence="4">Leaf</tissue>
    </source>
</reference>
<feature type="region of interest" description="Disordered" evidence="2">
    <location>
        <begin position="219"/>
        <end position="258"/>
    </location>
</feature>
<dbReference type="GO" id="GO:0005634">
    <property type="term" value="C:nucleus"/>
    <property type="evidence" value="ECO:0007669"/>
    <property type="project" value="TreeGrafter"/>
</dbReference>
<evidence type="ECO:0000313" key="4">
    <source>
        <dbReference type="EMBL" id="KAF5931598.1"/>
    </source>
</evidence>
<dbReference type="InterPro" id="IPR007592">
    <property type="entry name" value="GEBP"/>
</dbReference>
<reference evidence="5" key="1">
    <citation type="journal article" date="2020" name="Nat. Commun.">
        <title>Genome assembly of wild tea tree DASZ reveals pedigree and selection history of tea varieties.</title>
        <authorList>
            <person name="Zhang W."/>
            <person name="Zhang Y."/>
            <person name="Qiu H."/>
            <person name="Guo Y."/>
            <person name="Wan H."/>
            <person name="Zhang X."/>
            <person name="Scossa F."/>
            <person name="Alseekh S."/>
            <person name="Zhang Q."/>
            <person name="Wang P."/>
            <person name="Xu L."/>
            <person name="Schmidt M.H."/>
            <person name="Jia X."/>
            <person name="Li D."/>
            <person name="Zhu A."/>
            <person name="Guo F."/>
            <person name="Chen W."/>
            <person name="Ni D."/>
            <person name="Usadel B."/>
            <person name="Fernie A.R."/>
            <person name="Wen W."/>
        </authorList>
    </citation>
    <scope>NUCLEOTIDE SEQUENCE [LARGE SCALE GENOMIC DNA]</scope>
    <source>
        <strain evidence="5">cv. G240</strain>
    </source>
</reference>
<evidence type="ECO:0000313" key="5">
    <source>
        <dbReference type="Proteomes" id="UP000593564"/>
    </source>
</evidence>
<dbReference type="GO" id="GO:0006355">
    <property type="term" value="P:regulation of DNA-templated transcription"/>
    <property type="evidence" value="ECO:0007669"/>
    <property type="project" value="InterPro"/>
</dbReference>
<dbReference type="Proteomes" id="UP000593564">
    <property type="component" value="Unassembled WGS sequence"/>
</dbReference>
<dbReference type="PANTHER" id="PTHR31662:SF33">
    <property type="entry name" value="DNA-BINDING STOREKEEPER PROTEIN TRANSCRIPTIONAL REGULATOR-LIKE PROTEIN"/>
    <property type="match status" value="1"/>
</dbReference>
<feature type="domain" description="Glabrous enhancer-binding protein-like DBD" evidence="3">
    <location>
        <begin position="14"/>
        <end position="86"/>
    </location>
</feature>
<protein>
    <recommendedName>
        <fullName evidence="3">Glabrous enhancer-binding protein-like DBD domain-containing protein</fullName>
    </recommendedName>
</protein>
<organism evidence="4 5">
    <name type="scientific">Camellia sinensis</name>
    <name type="common">Tea plant</name>
    <name type="synonym">Thea sinensis</name>
    <dbReference type="NCBI Taxonomy" id="4442"/>
    <lineage>
        <taxon>Eukaryota</taxon>
        <taxon>Viridiplantae</taxon>
        <taxon>Streptophyta</taxon>
        <taxon>Embryophyta</taxon>
        <taxon>Tracheophyta</taxon>
        <taxon>Spermatophyta</taxon>
        <taxon>Magnoliopsida</taxon>
        <taxon>eudicotyledons</taxon>
        <taxon>Gunneridae</taxon>
        <taxon>Pentapetalae</taxon>
        <taxon>asterids</taxon>
        <taxon>Ericales</taxon>
        <taxon>Theaceae</taxon>
        <taxon>Camellia</taxon>
    </lineage>
</organism>
<comment type="similarity">
    <text evidence="1">Belongs to the GeBP family.</text>
</comment>
<gene>
    <name evidence="4" type="ORF">HYC85_027769</name>
</gene>
<dbReference type="EMBL" id="JACBKZ010000014">
    <property type="protein sequence ID" value="KAF5931598.1"/>
    <property type="molecule type" value="Genomic_DNA"/>
</dbReference>
<dbReference type="PANTHER" id="PTHR31662">
    <property type="entry name" value="BNAANNG10740D PROTEIN-RELATED"/>
    <property type="match status" value="1"/>
</dbReference>
<comment type="caution">
    <text evidence="4">The sequence shown here is derived from an EMBL/GenBank/DDBJ whole genome shotgun (WGS) entry which is preliminary data.</text>
</comment>
<dbReference type="AlphaFoldDB" id="A0A7J7FVA6"/>
<evidence type="ECO:0000259" key="3">
    <source>
        <dbReference type="Pfam" id="PF04504"/>
    </source>
</evidence>
<sequence>MELLNQNNTYTSIGIIDYIATKGVDPSTDMNAFFLFIKDPIHVHDTKTQLSDKVRKLMNKYKTNATKAKLPSNPYDQQLFDFFQKIRDFQTNAAKLYTTNNKKDVSVDTPFLTDLKTQTSPVEHSVILHVVLVQRPQSRGCEPRLRSSGPSSVPCLGTSVLSPGMSLKGGRLAIPGAIIHISGLFHASGNPDSLPKATCPSSPKLPRLGNLGTIREGHFVSTPARPRAGKGHSNMPRNACMRARKPRKCMRNADDVEM</sequence>
<proteinExistence type="inferred from homology"/>
<name>A0A7J7FVA6_CAMSI</name>
<evidence type="ECO:0000256" key="2">
    <source>
        <dbReference type="SAM" id="MobiDB-lite"/>
    </source>
</evidence>